<proteinExistence type="predicted"/>
<reference evidence="1" key="1">
    <citation type="submission" date="2020-11" db="EMBL/GenBank/DDBJ databases">
        <title>Sequencing the genomes of 1000 actinobacteria strains.</title>
        <authorList>
            <person name="Klenk H.-P."/>
        </authorList>
    </citation>
    <scope>NUCLEOTIDE SEQUENCE</scope>
    <source>
        <strain evidence="1">DSM 45356</strain>
    </source>
</reference>
<gene>
    <name evidence="1" type="ORF">IW245_005336</name>
</gene>
<evidence type="ECO:0000313" key="2">
    <source>
        <dbReference type="Proteomes" id="UP000622552"/>
    </source>
</evidence>
<protein>
    <submittedName>
        <fullName evidence="1">Uncharacterized protein</fullName>
    </submittedName>
</protein>
<dbReference type="EMBL" id="JADOUF010000001">
    <property type="protein sequence ID" value="MBG6139142.1"/>
    <property type="molecule type" value="Genomic_DNA"/>
</dbReference>
<evidence type="ECO:0000313" key="1">
    <source>
        <dbReference type="EMBL" id="MBG6139142.1"/>
    </source>
</evidence>
<dbReference type="RefSeq" id="WP_197005828.1">
    <property type="nucleotide sequence ID" value="NZ_BONS01000012.1"/>
</dbReference>
<name>A0A8J7KYC0_9ACTN</name>
<organism evidence="1 2">
    <name type="scientific">Longispora fulva</name>
    <dbReference type="NCBI Taxonomy" id="619741"/>
    <lineage>
        <taxon>Bacteria</taxon>
        <taxon>Bacillati</taxon>
        <taxon>Actinomycetota</taxon>
        <taxon>Actinomycetes</taxon>
        <taxon>Micromonosporales</taxon>
        <taxon>Micromonosporaceae</taxon>
        <taxon>Longispora</taxon>
    </lineage>
</organism>
<comment type="caution">
    <text evidence="1">The sequence shown here is derived from an EMBL/GenBank/DDBJ whole genome shotgun (WGS) entry which is preliminary data.</text>
</comment>
<accession>A0A8J7KYC0</accession>
<dbReference type="AlphaFoldDB" id="A0A8J7KYC0"/>
<sequence length="103" mass="11334">MTTTATALGTLDTVSNGPRDAIISLALDGIVHWMTPGDSYRFHHDGLDWRVTGGRFRGAALTRAGQPVHHLPMVHGDETLSVAHAYTAQIGPDGYWELWRLNR</sequence>
<keyword evidence="2" id="KW-1185">Reference proteome</keyword>
<dbReference type="Proteomes" id="UP000622552">
    <property type="component" value="Unassembled WGS sequence"/>
</dbReference>